<reference evidence="3" key="1">
    <citation type="submission" date="2017-05" db="EMBL/GenBank/DDBJ databases">
        <title>Polyphasic characterization of four soil-derived phenanthrene-degrading Acidovorax strains and proposal of Acidovorax phenanthrenivorans sp. nov.</title>
        <authorList>
            <person name="Singleton D."/>
            <person name="Lee J."/>
            <person name="Dickey A.N."/>
            <person name="Stroud A."/>
            <person name="Scholl E.H."/>
            <person name="Wright F.A."/>
            <person name="Aitken M.D."/>
        </authorList>
    </citation>
    <scope>NUCLEOTIDE SEQUENCE</scope>
    <source>
        <strain evidence="3">P4</strain>
    </source>
</reference>
<name>A0A240UDE2_9BURK</name>
<evidence type="ECO:0000256" key="1">
    <source>
        <dbReference type="SAM" id="MobiDB-lite"/>
    </source>
</evidence>
<evidence type="ECO:0000313" key="3">
    <source>
        <dbReference type="EMBL" id="ART59136.1"/>
    </source>
</evidence>
<dbReference type="Proteomes" id="UP000194440">
    <property type="component" value="Chromosome"/>
</dbReference>
<protein>
    <recommendedName>
        <fullName evidence="2">Bacteriophage T5 Orf172 DNA-binding domain-containing protein</fullName>
    </recommendedName>
</protein>
<dbReference type="Pfam" id="PF10544">
    <property type="entry name" value="T5orf172"/>
    <property type="match status" value="1"/>
</dbReference>
<gene>
    <name evidence="3" type="ORF">CBP36_10005</name>
</gene>
<dbReference type="AlphaFoldDB" id="A0A240UDE2"/>
<proteinExistence type="predicted"/>
<dbReference type="EMBL" id="CP021366">
    <property type="protein sequence ID" value="ART59136.1"/>
    <property type="molecule type" value="Genomic_DNA"/>
</dbReference>
<feature type="domain" description="Bacteriophage T5 Orf172 DNA-binding" evidence="2">
    <location>
        <begin position="9"/>
        <end position="91"/>
    </location>
</feature>
<evidence type="ECO:0000259" key="2">
    <source>
        <dbReference type="Pfam" id="PF10544"/>
    </source>
</evidence>
<evidence type="ECO:0000313" key="4">
    <source>
        <dbReference type="Proteomes" id="UP000194440"/>
    </source>
</evidence>
<sequence>MVPQFHPSFVYIAFCSYKPWIKIGKADLPLRRLEEIGISGLISTLMAFKLPSSSLAYEMESALKSHLKQHRIDEKEVNFGCSGRTEWFEIAAIGLLDDFLKEHTVGRLAERIDPYTAEHLLLPGCDGGRPTNYPKSLSKSSLVRDKFRARSMLQALVDLERVSSEFAVSQSAGPEGYIQLRVETLNRPDMINALTLCLKHLSSQARCQTQRLKLIRRTITDNNCSFMLFEVAMSPAKETNYVYDLEALFSEPLEFLRSRIGDHKTASTTLRHRFKLHLDGATSRLNTPKESTRSLGPHKI</sequence>
<dbReference type="InterPro" id="IPR018306">
    <property type="entry name" value="Phage_T5_Orf172_DNA-bd"/>
</dbReference>
<dbReference type="RefSeq" id="WP_086927312.1">
    <property type="nucleotide sequence ID" value="NZ_CP021362.1"/>
</dbReference>
<keyword evidence="4" id="KW-1185">Reference proteome</keyword>
<feature type="region of interest" description="Disordered" evidence="1">
    <location>
        <begin position="281"/>
        <end position="300"/>
    </location>
</feature>
<organism evidence="3 4">
    <name type="scientific">Acidovorax carolinensis</name>
    <dbReference type="NCBI Taxonomy" id="553814"/>
    <lineage>
        <taxon>Bacteria</taxon>
        <taxon>Pseudomonadati</taxon>
        <taxon>Pseudomonadota</taxon>
        <taxon>Betaproteobacteria</taxon>
        <taxon>Burkholderiales</taxon>
        <taxon>Comamonadaceae</taxon>
        <taxon>Acidovorax</taxon>
    </lineage>
</organism>
<accession>A0A240UDE2</accession>
<dbReference type="KEGG" id="acis:CBP35_08920"/>
<dbReference type="KEGG" id="acip:CBP36_10005"/>